<evidence type="ECO:0000256" key="4">
    <source>
        <dbReference type="SAM" id="MobiDB-lite"/>
    </source>
</evidence>
<dbReference type="OrthoDB" id="44841at2759"/>
<evidence type="ECO:0000313" key="7">
    <source>
        <dbReference type="Proteomes" id="UP000746747"/>
    </source>
</evidence>
<dbReference type="InterPro" id="IPR001478">
    <property type="entry name" value="PDZ"/>
</dbReference>
<dbReference type="SMART" id="SM00228">
    <property type="entry name" value="PDZ"/>
    <property type="match status" value="1"/>
</dbReference>
<dbReference type="GO" id="GO:0030018">
    <property type="term" value="C:Z disc"/>
    <property type="evidence" value="ECO:0007669"/>
    <property type="project" value="TreeGrafter"/>
</dbReference>
<dbReference type="Proteomes" id="UP000746747">
    <property type="component" value="Unassembled WGS sequence"/>
</dbReference>
<sequence>MAYETITVRMNRSNSTISWGFTVAGGGAMPIKISTVQKGSLAEKAGLQIGDTVTELSGRVTKGMSLQEAKNIVEKVSLEIHMLLQRRVTEHSCLPWQLTEKNNQITVDHINKPQTVNYNYYKSERKNISHSTSNYEVPIMDESSKYRTSSYSKYEENSLNRPLNLNYQSVAPFTNVTNTESSYAEGKRFENSYNTNINRAELRSASGSDSKSTSGMSRDVPITLKTSTPSAPLMTPNSNITTGSESRIYGPVHVDTSNAYSNVGYPSSDSGGGHRPAKNIPIKPLWQDTGPRISFQHSPRTERQLSPHATIRHLQYNSPINLYSPHTAAEQYIQQTGGLFGTDPSLQQPKGDEAYLKSETRRLIAEQEGQSAHDKSPSMQSASFKRISRACGTPVD</sequence>
<feature type="compositionally biased region" description="Basic and acidic residues" evidence="4">
    <location>
        <begin position="364"/>
        <end position="376"/>
    </location>
</feature>
<dbReference type="InterPro" id="IPR006643">
    <property type="entry name" value="Zasp-like_motif"/>
</dbReference>
<dbReference type="PANTHER" id="PTHR24214:SF31">
    <property type="entry name" value="PDZ DOMAIN-CONTAINING PROTEIN"/>
    <property type="match status" value="1"/>
</dbReference>
<feature type="compositionally biased region" description="Polar residues" evidence="4">
    <location>
        <begin position="224"/>
        <end position="245"/>
    </location>
</feature>
<dbReference type="PROSITE" id="PS50106">
    <property type="entry name" value="PDZ"/>
    <property type="match status" value="1"/>
</dbReference>
<keyword evidence="3" id="KW-0440">LIM domain</keyword>
<proteinExistence type="predicted"/>
<dbReference type="GO" id="GO:0003779">
    <property type="term" value="F:actin binding"/>
    <property type="evidence" value="ECO:0007669"/>
    <property type="project" value="TreeGrafter"/>
</dbReference>
<dbReference type="SMART" id="SM00735">
    <property type="entry name" value="ZM"/>
    <property type="match status" value="1"/>
</dbReference>
<feature type="region of interest" description="Disordered" evidence="4">
    <location>
        <begin position="364"/>
        <end position="396"/>
    </location>
</feature>
<dbReference type="GO" id="GO:0061061">
    <property type="term" value="P:muscle structure development"/>
    <property type="evidence" value="ECO:0007669"/>
    <property type="project" value="TreeGrafter"/>
</dbReference>
<dbReference type="Pfam" id="PF00595">
    <property type="entry name" value="PDZ"/>
    <property type="match status" value="1"/>
</dbReference>
<reference evidence="6" key="1">
    <citation type="submission" date="2021-09" db="EMBL/GenBank/DDBJ databases">
        <authorList>
            <consortium name="Pathogen Informatics"/>
        </authorList>
    </citation>
    <scope>NUCLEOTIDE SEQUENCE</scope>
</reference>
<evidence type="ECO:0000259" key="5">
    <source>
        <dbReference type="PROSITE" id="PS50106"/>
    </source>
</evidence>
<dbReference type="SUPFAM" id="SSF50156">
    <property type="entry name" value="PDZ domain-like"/>
    <property type="match status" value="1"/>
</dbReference>
<keyword evidence="7" id="KW-1185">Reference proteome</keyword>
<dbReference type="AlphaFoldDB" id="A0A8J2M0Z5"/>
<dbReference type="InterPro" id="IPR031847">
    <property type="entry name" value="PDLI1-4/Zasp-like_mid"/>
</dbReference>
<dbReference type="InterPro" id="IPR050604">
    <property type="entry name" value="PDZ-LIM_domain"/>
</dbReference>
<keyword evidence="3" id="KW-0862">Zinc</keyword>
<keyword evidence="3" id="KW-0479">Metal-binding</keyword>
<dbReference type="EMBL" id="CAKAEH010001053">
    <property type="protein sequence ID" value="CAG9532775.1"/>
    <property type="molecule type" value="Genomic_DNA"/>
</dbReference>
<dbReference type="Pfam" id="PF15936">
    <property type="entry name" value="DUF4749"/>
    <property type="match status" value="1"/>
</dbReference>
<organism evidence="6 7">
    <name type="scientific">Cercopithifilaria johnstoni</name>
    <dbReference type="NCBI Taxonomy" id="2874296"/>
    <lineage>
        <taxon>Eukaryota</taxon>
        <taxon>Metazoa</taxon>
        <taxon>Ecdysozoa</taxon>
        <taxon>Nematoda</taxon>
        <taxon>Chromadorea</taxon>
        <taxon>Rhabditida</taxon>
        <taxon>Spirurina</taxon>
        <taxon>Spiruromorpha</taxon>
        <taxon>Filarioidea</taxon>
        <taxon>Onchocercidae</taxon>
        <taxon>Cercopithifilaria</taxon>
    </lineage>
</organism>
<gene>
    <name evidence="6" type="ORF">CJOHNSTONI_LOCUS3056</name>
</gene>
<evidence type="ECO:0000313" key="6">
    <source>
        <dbReference type="EMBL" id="CAG9532775.1"/>
    </source>
</evidence>
<dbReference type="GO" id="GO:0051371">
    <property type="term" value="F:muscle alpha-actinin binding"/>
    <property type="evidence" value="ECO:0007669"/>
    <property type="project" value="TreeGrafter"/>
</dbReference>
<dbReference type="PANTHER" id="PTHR24214">
    <property type="entry name" value="PDZ AND LIM DOMAIN PROTEIN ZASP"/>
    <property type="match status" value="1"/>
</dbReference>
<dbReference type="InterPro" id="IPR036034">
    <property type="entry name" value="PDZ_sf"/>
</dbReference>
<feature type="compositionally biased region" description="Low complexity" evidence="4">
    <location>
        <begin position="204"/>
        <end position="217"/>
    </location>
</feature>
<evidence type="ECO:0000256" key="1">
    <source>
        <dbReference type="ARBA" id="ARBA00004496"/>
    </source>
</evidence>
<evidence type="ECO:0000256" key="2">
    <source>
        <dbReference type="ARBA" id="ARBA00022490"/>
    </source>
</evidence>
<dbReference type="GO" id="GO:0001725">
    <property type="term" value="C:stress fiber"/>
    <property type="evidence" value="ECO:0007669"/>
    <property type="project" value="TreeGrafter"/>
</dbReference>
<feature type="domain" description="PDZ" evidence="5">
    <location>
        <begin position="7"/>
        <end position="88"/>
    </location>
</feature>
<comment type="caution">
    <text evidence="6">The sequence shown here is derived from an EMBL/GenBank/DDBJ whole genome shotgun (WGS) entry which is preliminary data.</text>
</comment>
<dbReference type="GO" id="GO:0031941">
    <property type="term" value="C:filamentous actin"/>
    <property type="evidence" value="ECO:0007669"/>
    <property type="project" value="TreeGrafter"/>
</dbReference>
<feature type="region of interest" description="Disordered" evidence="4">
    <location>
        <begin position="203"/>
        <end position="247"/>
    </location>
</feature>
<dbReference type="GO" id="GO:0030036">
    <property type="term" value="P:actin cytoskeleton organization"/>
    <property type="evidence" value="ECO:0007669"/>
    <property type="project" value="TreeGrafter"/>
</dbReference>
<dbReference type="Gene3D" id="2.30.42.10">
    <property type="match status" value="1"/>
</dbReference>
<name>A0A8J2M0Z5_9BILA</name>
<protein>
    <recommendedName>
        <fullName evidence="5">PDZ domain-containing protein</fullName>
    </recommendedName>
</protein>
<evidence type="ECO:0000256" key="3">
    <source>
        <dbReference type="ARBA" id="ARBA00023038"/>
    </source>
</evidence>
<comment type="subcellular location">
    <subcellularLocation>
        <location evidence="1">Cytoplasm</location>
    </subcellularLocation>
</comment>
<dbReference type="GO" id="GO:0005912">
    <property type="term" value="C:adherens junction"/>
    <property type="evidence" value="ECO:0007669"/>
    <property type="project" value="TreeGrafter"/>
</dbReference>
<keyword evidence="2" id="KW-0963">Cytoplasm</keyword>
<accession>A0A8J2M0Z5</accession>